<feature type="domain" description="ABC transmembrane type-1" evidence="7">
    <location>
        <begin position="491"/>
        <end position="861"/>
    </location>
</feature>
<feature type="transmembrane region" description="Helical" evidence="5">
    <location>
        <begin position="43"/>
        <end position="70"/>
    </location>
</feature>
<dbReference type="RefSeq" id="WP_419186084.1">
    <property type="nucleotide sequence ID" value="NZ_CP036290.1"/>
</dbReference>
<organism evidence="8 9">
    <name type="scientific">Rohdeia mirabilis</name>
    <dbReference type="NCBI Taxonomy" id="2528008"/>
    <lineage>
        <taxon>Bacteria</taxon>
        <taxon>Pseudomonadati</taxon>
        <taxon>Planctomycetota</taxon>
        <taxon>Planctomycetia</taxon>
        <taxon>Planctomycetia incertae sedis</taxon>
        <taxon>Rohdeia</taxon>
    </lineage>
</organism>
<dbReference type="InterPro" id="IPR011047">
    <property type="entry name" value="Quinoprotein_ADH-like_sf"/>
</dbReference>
<dbReference type="CDD" id="cd06261">
    <property type="entry name" value="TM_PBP2"/>
    <property type="match status" value="2"/>
</dbReference>
<evidence type="ECO:0000313" key="9">
    <source>
        <dbReference type="Proteomes" id="UP000319342"/>
    </source>
</evidence>
<evidence type="ECO:0000256" key="6">
    <source>
        <dbReference type="SAM" id="MobiDB-lite"/>
    </source>
</evidence>
<keyword evidence="9" id="KW-1185">Reference proteome</keyword>
<dbReference type="SUPFAM" id="SSF161098">
    <property type="entry name" value="MetI-like"/>
    <property type="match status" value="2"/>
</dbReference>
<evidence type="ECO:0000256" key="1">
    <source>
        <dbReference type="ARBA" id="ARBA00004651"/>
    </source>
</evidence>
<dbReference type="InterPro" id="IPR035906">
    <property type="entry name" value="MetI-like_sf"/>
</dbReference>
<keyword evidence="3 5" id="KW-1133">Transmembrane helix</keyword>
<gene>
    <name evidence="8" type="primary">pstC</name>
    <name evidence="8" type="ORF">Pla163_35500</name>
</gene>
<keyword evidence="2 5" id="KW-0812">Transmembrane</keyword>
<sequence>MTTDEGTGREAPATARQAAFTGKPRRRGTTFQVRAAEIAARSLITAGGLGTILAVTLIFVFLLMVVAPLFTSATLETRGTNSVESSVITAIGVDRYEALKWIASADGRVLSMTADRVEVIDELSTARDGVGVPTAQTFSPTLDHAVLGYEDGGVVLVDISFEEDYLDGATEGLGDLAEGETRVVDGWAVQRTPVGQLRATRLAWEATEPDFPFEGSAVHLVDSTDVAGSPIYATLTADGQLALTKIRVRTSMFGGETRTPSSIELPYEQPDGAGLPLALFLNGRGSDVMLLWADGTYHRYRENDEGEGALVETRDLVADPNARISAWTQMLGKESLVLADDTGGVTTWFLVRDADDPSKLVTVTSGSMPKLTGRHVTALTPSPSSRLLVGGTNDGKVEVYHATTHRLMGESDLGLDAAVTAVELSAEETSIRAAAGSSLVTLTLDPKYPEASVGTLFGKVWYEGYPEPEHVWQSTGGTDEFEPKLGMVPLVYGTLKATTYSMIFGAPLAILAAIFTSEFLSRRLRSRVKTVMELMASLPSVVLGFLGGLVIAPFVQDQLAGVIGVLFALPLAFLFGAHLWQLIPRRLTLPWNNGWQRFAMIVLAIPIAVAIGAIAGPVFEGLFFGGSAQSWLAAESGEGAAGGWALVTLPLCILAVLLFITRVVDPLLRDRLVTTEHKHLARIQLAKFIVGGLAALGLAFVVGFGLSAVGADPRGGVIDTYVQRNALVVGFVMGFAIIPIIYTLAEDALSSVPEHLRHASLGAGATPWQTAMRVIVPTAMSGLFSAVMIGLGRAVGETMIVLMATGNTPIMEMNIFNGFRTLSANIAVELPEAVKESTHYRVLFLAALTLFAMTFVLNTAAEIVRQRFRKRAYQL</sequence>
<accession>A0A518D4K0</accession>
<dbReference type="PANTHER" id="PTHR42727">
    <property type="entry name" value="PHOSPHATE TRANSPORT SYSTEM PERMEASE PROTEIN"/>
    <property type="match status" value="1"/>
</dbReference>
<evidence type="ECO:0000259" key="7">
    <source>
        <dbReference type="PROSITE" id="PS50928"/>
    </source>
</evidence>
<dbReference type="InterPro" id="IPR000515">
    <property type="entry name" value="MetI-like"/>
</dbReference>
<feature type="transmembrane region" description="Helical" evidence="5">
    <location>
        <begin position="639"/>
        <end position="664"/>
    </location>
</feature>
<dbReference type="GO" id="GO:0055085">
    <property type="term" value="P:transmembrane transport"/>
    <property type="evidence" value="ECO:0007669"/>
    <property type="project" value="InterPro"/>
</dbReference>
<feature type="transmembrane region" description="Helical" evidence="5">
    <location>
        <begin position="782"/>
        <end position="804"/>
    </location>
</feature>
<evidence type="ECO:0000256" key="2">
    <source>
        <dbReference type="ARBA" id="ARBA00022692"/>
    </source>
</evidence>
<dbReference type="Gene3D" id="2.130.10.10">
    <property type="entry name" value="YVTN repeat-like/Quinoprotein amine dehydrogenase"/>
    <property type="match status" value="1"/>
</dbReference>
<dbReference type="GO" id="GO:0005886">
    <property type="term" value="C:plasma membrane"/>
    <property type="evidence" value="ECO:0007669"/>
    <property type="project" value="UniProtKB-SubCell"/>
</dbReference>
<dbReference type="EMBL" id="CP036290">
    <property type="protein sequence ID" value="QDU86399.1"/>
    <property type="molecule type" value="Genomic_DNA"/>
</dbReference>
<comment type="similarity">
    <text evidence="5">Belongs to the binding-protein-dependent transport system permease family.</text>
</comment>
<reference evidence="8 9" key="1">
    <citation type="submission" date="2019-02" db="EMBL/GenBank/DDBJ databases">
        <title>Deep-cultivation of Planctomycetes and their phenomic and genomic characterization uncovers novel biology.</title>
        <authorList>
            <person name="Wiegand S."/>
            <person name="Jogler M."/>
            <person name="Boedeker C."/>
            <person name="Pinto D."/>
            <person name="Vollmers J."/>
            <person name="Rivas-Marin E."/>
            <person name="Kohn T."/>
            <person name="Peeters S.H."/>
            <person name="Heuer A."/>
            <person name="Rast P."/>
            <person name="Oberbeckmann S."/>
            <person name="Bunk B."/>
            <person name="Jeske O."/>
            <person name="Meyerdierks A."/>
            <person name="Storesund J.E."/>
            <person name="Kallscheuer N."/>
            <person name="Luecker S."/>
            <person name="Lage O.M."/>
            <person name="Pohl T."/>
            <person name="Merkel B.J."/>
            <person name="Hornburger P."/>
            <person name="Mueller R.-W."/>
            <person name="Bruemmer F."/>
            <person name="Labrenz M."/>
            <person name="Spormann A.M."/>
            <person name="Op den Camp H."/>
            <person name="Overmann J."/>
            <person name="Amann R."/>
            <person name="Jetten M.S.M."/>
            <person name="Mascher T."/>
            <person name="Medema M.H."/>
            <person name="Devos D.P."/>
            <person name="Kaster A.-K."/>
            <person name="Ovreas L."/>
            <person name="Rohde M."/>
            <person name="Galperin M.Y."/>
            <person name="Jogler C."/>
        </authorList>
    </citation>
    <scope>NUCLEOTIDE SEQUENCE [LARGE SCALE GENOMIC DNA]</scope>
    <source>
        <strain evidence="8 9">Pla163</strain>
    </source>
</reference>
<dbReference type="SUPFAM" id="SSF50998">
    <property type="entry name" value="Quinoprotein alcohol dehydrogenase-like"/>
    <property type="match status" value="1"/>
</dbReference>
<keyword evidence="5" id="KW-0813">Transport</keyword>
<dbReference type="Proteomes" id="UP000319342">
    <property type="component" value="Chromosome"/>
</dbReference>
<name>A0A518D4K0_9BACT</name>
<feature type="transmembrane region" description="Helical" evidence="5">
    <location>
        <begin position="532"/>
        <end position="552"/>
    </location>
</feature>
<feature type="region of interest" description="Disordered" evidence="6">
    <location>
        <begin position="1"/>
        <end position="26"/>
    </location>
</feature>
<keyword evidence="4 5" id="KW-0472">Membrane</keyword>
<evidence type="ECO:0000313" key="8">
    <source>
        <dbReference type="EMBL" id="QDU86399.1"/>
    </source>
</evidence>
<dbReference type="PROSITE" id="PS50928">
    <property type="entry name" value="ABC_TM1"/>
    <property type="match status" value="1"/>
</dbReference>
<dbReference type="AlphaFoldDB" id="A0A518D4K0"/>
<evidence type="ECO:0000256" key="4">
    <source>
        <dbReference type="ARBA" id="ARBA00023136"/>
    </source>
</evidence>
<feature type="transmembrane region" description="Helical" evidence="5">
    <location>
        <begin position="558"/>
        <end position="577"/>
    </location>
</feature>
<dbReference type="PANTHER" id="PTHR42727:SF1">
    <property type="entry name" value="PHOSPHATE TRANSPORT SYSTEM PERMEASE"/>
    <property type="match status" value="1"/>
</dbReference>
<comment type="subcellular location">
    <subcellularLocation>
        <location evidence="1 5">Cell membrane</location>
        <topology evidence="1 5">Multi-pass membrane protein</topology>
    </subcellularLocation>
</comment>
<dbReference type="Gene3D" id="1.10.3720.10">
    <property type="entry name" value="MetI-like"/>
    <property type="match status" value="2"/>
</dbReference>
<dbReference type="InterPro" id="IPR015943">
    <property type="entry name" value="WD40/YVTN_repeat-like_dom_sf"/>
</dbReference>
<feature type="transmembrane region" description="Helical" evidence="5">
    <location>
        <begin position="840"/>
        <end position="861"/>
    </location>
</feature>
<feature type="transmembrane region" description="Helical" evidence="5">
    <location>
        <begin position="726"/>
        <end position="745"/>
    </location>
</feature>
<dbReference type="Pfam" id="PF00528">
    <property type="entry name" value="BPD_transp_1"/>
    <property type="match status" value="1"/>
</dbReference>
<feature type="transmembrane region" description="Helical" evidence="5">
    <location>
        <begin position="598"/>
        <end position="619"/>
    </location>
</feature>
<evidence type="ECO:0000256" key="5">
    <source>
        <dbReference type="RuleBase" id="RU363032"/>
    </source>
</evidence>
<proteinExistence type="inferred from homology"/>
<evidence type="ECO:0000256" key="3">
    <source>
        <dbReference type="ARBA" id="ARBA00022989"/>
    </source>
</evidence>
<protein>
    <submittedName>
        <fullName evidence="8">Phosphate transport system permease protein PstC</fullName>
    </submittedName>
</protein>
<feature type="transmembrane region" description="Helical" evidence="5">
    <location>
        <begin position="685"/>
        <end position="706"/>
    </location>
</feature>
<feature type="transmembrane region" description="Helical" evidence="5">
    <location>
        <begin position="500"/>
        <end position="520"/>
    </location>
</feature>